<comment type="caution">
    <text evidence="3">The sequence shown here is derived from an EMBL/GenBank/DDBJ whole genome shotgun (WGS) entry which is preliminary data.</text>
</comment>
<evidence type="ECO:0000313" key="4">
    <source>
        <dbReference type="Proteomes" id="UP000293036"/>
    </source>
</evidence>
<dbReference type="InterPro" id="IPR029057">
    <property type="entry name" value="PRTase-like"/>
</dbReference>
<dbReference type="RefSeq" id="WP_131278966.1">
    <property type="nucleotide sequence ID" value="NZ_JBHSLR010000009.1"/>
</dbReference>
<comment type="similarity">
    <text evidence="1">Belongs to the ComF/GntX family.</text>
</comment>
<proteinExistence type="inferred from homology"/>
<reference evidence="3 4" key="1">
    <citation type="submission" date="2019-02" db="EMBL/GenBank/DDBJ databases">
        <title>Arcanobacterium bovis sp. nov., isolated from the milk of a cow with mastitis.</title>
        <authorList>
            <person name="Sammra O."/>
            <person name="Foster G."/>
            <person name="Hassan A."/>
            <person name="Alssahen M."/>
            <person name="Laemmler C."/>
            <person name="Borowiak M."/>
            <person name="Malorny B."/>
            <person name="Abdulmawjood A."/>
        </authorList>
    </citation>
    <scope>NUCLEOTIDE SEQUENCE [LARGE SCALE GENOMIC DNA]</scope>
    <source>
        <strain evidence="3 4">C605018/01/1</strain>
    </source>
</reference>
<dbReference type="EMBL" id="SJDT01000001">
    <property type="protein sequence ID" value="TBW23613.1"/>
    <property type="molecule type" value="Genomic_DNA"/>
</dbReference>
<sequence>MGTKIFDDFVDALLNMVYPQFCAGCGRWDTPLCACCVSDMTAQWKRADASTPFLQYVDPAGGPDISAFPIYSSLTYQGVVAQAVVAWKNTQSAGLTRAMRAVWQANLATICCGKTMESLFPGHKSGRAVAVVPLPSRWRRKHDGRMIVLDLAQIVGEVFAVPCIEVLKKRRSRGVFTLAEAGWKPALGAELKMRLGTALAKIGQLGGGYAVETFTGRAKKRNSICATRDLRGWDVILVDDVVTTGATFDAAFRAVRNAGGRVIGGFSFAMAPDPRISPVA</sequence>
<name>A0A4Q9V3D9_9ACTO</name>
<evidence type="ECO:0000259" key="2">
    <source>
        <dbReference type="Pfam" id="PF00156"/>
    </source>
</evidence>
<dbReference type="SUPFAM" id="SSF53271">
    <property type="entry name" value="PRTase-like"/>
    <property type="match status" value="1"/>
</dbReference>
<accession>A0A4Q9V3D9</accession>
<dbReference type="InterPro" id="IPR000836">
    <property type="entry name" value="PRTase_dom"/>
</dbReference>
<dbReference type="Pfam" id="PF00156">
    <property type="entry name" value="Pribosyltran"/>
    <property type="match status" value="1"/>
</dbReference>
<evidence type="ECO:0000313" key="3">
    <source>
        <dbReference type="EMBL" id="TBW23613.1"/>
    </source>
</evidence>
<dbReference type="OrthoDB" id="5242900at2"/>
<dbReference type="InterPro" id="IPR051910">
    <property type="entry name" value="ComF/GntX_DNA_util-trans"/>
</dbReference>
<dbReference type="AlphaFoldDB" id="A0A4Q9V3D9"/>
<dbReference type="CDD" id="cd06223">
    <property type="entry name" value="PRTases_typeI"/>
    <property type="match status" value="1"/>
</dbReference>
<gene>
    <name evidence="3" type="ORF">EZJ44_00265</name>
</gene>
<feature type="domain" description="Phosphoribosyltransferase" evidence="2">
    <location>
        <begin position="225"/>
        <end position="264"/>
    </location>
</feature>
<dbReference type="PANTHER" id="PTHR47505:SF1">
    <property type="entry name" value="DNA UTILIZATION PROTEIN YHGH"/>
    <property type="match status" value="1"/>
</dbReference>
<organism evidence="3 4">
    <name type="scientific">Arcanobacterium bovis</name>
    <dbReference type="NCBI Taxonomy" id="2529275"/>
    <lineage>
        <taxon>Bacteria</taxon>
        <taxon>Bacillati</taxon>
        <taxon>Actinomycetota</taxon>
        <taxon>Actinomycetes</taxon>
        <taxon>Actinomycetales</taxon>
        <taxon>Actinomycetaceae</taxon>
        <taxon>Arcanobacterium</taxon>
    </lineage>
</organism>
<dbReference type="Proteomes" id="UP000293036">
    <property type="component" value="Unassembled WGS sequence"/>
</dbReference>
<dbReference type="PANTHER" id="PTHR47505">
    <property type="entry name" value="DNA UTILIZATION PROTEIN YHGH"/>
    <property type="match status" value="1"/>
</dbReference>
<protein>
    <recommendedName>
        <fullName evidence="2">Phosphoribosyltransferase domain-containing protein</fullName>
    </recommendedName>
</protein>
<keyword evidence="4" id="KW-1185">Reference proteome</keyword>
<dbReference type="Gene3D" id="3.40.50.2020">
    <property type="match status" value="1"/>
</dbReference>
<evidence type="ECO:0000256" key="1">
    <source>
        <dbReference type="ARBA" id="ARBA00008007"/>
    </source>
</evidence>